<proteinExistence type="predicted"/>
<dbReference type="Proteomes" id="UP001187531">
    <property type="component" value="Unassembled WGS sequence"/>
</dbReference>
<protein>
    <submittedName>
        <fullName evidence="1">Uncharacterized protein</fullName>
    </submittedName>
</protein>
<keyword evidence="2" id="KW-1185">Reference proteome</keyword>
<comment type="caution">
    <text evidence="1">The sequence shown here is derived from an EMBL/GenBank/DDBJ whole genome shotgun (WGS) entry which is preliminary data.</text>
</comment>
<gene>
    <name evidence="1" type="ORF">QYM36_016457</name>
</gene>
<name>A0AA88HFB5_ARTSF</name>
<evidence type="ECO:0000313" key="1">
    <source>
        <dbReference type="EMBL" id="KAK2706416.1"/>
    </source>
</evidence>
<organism evidence="1 2">
    <name type="scientific">Artemia franciscana</name>
    <name type="common">Brine shrimp</name>
    <name type="synonym">Artemia sanfranciscana</name>
    <dbReference type="NCBI Taxonomy" id="6661"/>
    <lineage>
        <taxon>Eukaryota</taxon>
        <taxon>Metazoa</taxon>
        <taxon>Ecdysozoa</taxon>
        <taxon>Arthropoda</taxon>
        <taxon>Crustacea</taxon>
        <taxon>Branchiopoda</taxon>
        <taxon>Anostraca</taxon>
        <taxon>Artemiidae</taxon>
        <taxon>Artemia</taxon>
    </lineage>
</organism>
<accession>A0AA88HFB5</accession>
<dbReference type="AlphaFoldDB" id="A0AA88HFB5"/>
<dbReference type="EMBL" id="JAVRJZ010000020">
    <property type="protein sequence ID" value="KAK2706416.1"/>
    <property type="molecule type" value="Genomic_DNA"/>
</dbReference>
<sequence length="104" mass="12031">MLLRIKDKPAANDLHFHDLQTDGVASISVETNQVIIAIMKIPHDLYNLLKRKAGLYRIFGRGFDENINASKDRRQNDSEHRQCHGKRFSNSVRLVFCRLDVKVI</sequence>
<reference evidence="1" key="1">
    <citation type="submission" date="2023-07" db="EMBL/GenBank/DDBJ databases">
        <title>Chromosome-level genome assembly of Artemia franciscana.</title>
        <authorList>
            <person name="Jo E."/>
        </authorList>
    </citation>
    <scope>NUCLEOTIDE SEQUENCE</scope>
    <source>
        <tissue evidence="1">Whole body</tissue>
    </source>
</reference>
<evidence type="ECO:0000313" key="2">
    <source>
        <dbReference type="Proteomes" id="UP001187531"/>
    </source>
</evidence>